<dbReference type="KEGG" id="tzo:THMIRHAT_22620"/>
<keyword evidence="1" id="KW-0472">Membrane</keyword>
<gene>
    <name evidence="2" type="ORF">THMIRHAT_22620</name>
</gene>
<sequence>MSDETNKNEPPTERITEIKTKEDLMRFHREFTRNYMPMSKPKIVLGLIAWLIIYGIGSVLFVYILISVILEKSWQ</sequence>
<accession>A0A6F8PR09</accession>
<keyword evidence="3" id="KW-1185">Reference proteome</keyword>
<proteinExistence type="predicted"/>
<evidence type="ECO:0000256" key="1">
    <source>
        <dbReference type="SAM" id="Phobius"/>
    </source>
</evidence>
<dbReference type="RefSeq" id="WP_173292229.1">
    <property type="nucleotide sequence ID" value="NZ_AP021888.1"/>
</dbReference>
<keyword evidence="1" id="KW-1133">Transmembrane helix</keyword>
<dbReference type="AlphaFoldDB" id="A0A6F8PR09"/>
<name>A0A6F8PR09_9GAMM</name>
<dbReference type="EMBL" id="AP021888">
    <property type="protein sequence ID" value="BBP44516.1"/>
    <property type="molecule type" value="Genomic_DNA"/>
</dbReference>
<feature type="transmembrane region" description="Helical" evidence="1">
    <location>
        <begin position="43"/>
        <end position="70"/>
    </location>
</feature>
<organism evidence="2 3">
    <name type="scientific">Thiosulfativibrio zosterae</name>
    <dbReference type="NCBI Taxonomy" id="2675053"/>
    <lineage>
        <taxon>Bacteria</taxon>
        <taxon>Pseudomonadati</taxon>
        <taxon>Pseudomonadota</taxon>
        <taxon>Gammaproteobacteria</taxon>
        <taxon>Thiotrichales</taxon>
        <taxon>Piscirickettsiaceae</taxon>
        <taxon>Thiosulfativibrio</taxon>
    </lineage>
</organism>
<reference evidence="3" key="1">
    <citation type="submission" date="2019-11" db="EMBL/GenBank/DDBJ databases">
        <title>Isolation and characterization of two novel species in the genus Thiomicrorhabdus.</title>
        <authorList>
            <person name="Mochizuki J."/>
            <person name="Kojima H."/>
            <person name="Fukui M."/>
        </authorList>
    </citation>
    <scope>NUCLEOTIDE SEQUENCE [LARGE SCALE GENOMIC DNA]</scope>
    <source>
        <strain evidence="3">AkT22</strain>
    </source>
</reference>
<protein>
    <submittedName>
        <fullName evidence="2">Uncharacterized protein</fullName>
    </submittedName>
</protein>
<evidence type="ECO:0000313" key="2">
    <source>
        <dbReference type="EMBL" id="BBP44516.1"/>
    </source>
</evidence>
<evidence type="ECO:0000313" key="3">
    <source>
        <dbReference type="Proteomes" id="UP000501466"/>
    </source>
</evidence>
<dbReference type="Proteomes" id="UP000501466">
    <property type="component" value="Chromosome"/>
</dbReference>
<keyword evidence="1" id="KW-0812">Transmembrane</keyword>